<dbReference type="Proteomes" id="UP000383932">
    <property type="component" value="Unassembled WGS sequence"/>
</dbReference>
<keyword evidence="2" id="KW-0732">Signal</keyword>
<dbReference type="EMBL" id="SSOP01000405">
    <property type="protein sequence ID" value="KAB5588626.1"/>
    <property type="molecule type" value="Genomic_DNA"/>
</dbReference>
<comment type="caution">
    <text evidence="3">The sequence shown here is derived from an EMBL/GenBank/DDBJ whole genome shotgun (WGS) entry which is preliminary data.</text>
</comment>
<reference evidence="3 4" key="1">
    <citation type="journal article" date="2019" name="Fungal Biol. Biotechnol.">
        <title>Draft genome sequence of fastidious pathogen Ceratobasidium theobromae, which causes vascular-streak dieback in Theobroma cacao.</title>
        <authorList>
            <person name="Ali S.S."/>
            <person name="Asman A."/>
            <person name="Shao J."/>
            <person name="Firmansyah A.P."/>
            <person name="Susilo A.W."/>
            <person name="Rosmana A."/>
            <person name="McMahon P."/>
            <person name="Junaid M."/>
            <person name="Guest D."/>
            <person name="Kheng T.Y."/>
            <person name="Meinhardt L.W."/>
            <person name="Bailey B.A."/>
        </authorList>
    </citation>
    <scope>NUCLEOTIDE SEQUENCE [LARGE SCALE GENOMIC DNA]</scope>
    <source>
        <strain evidence="3 4">CT2</strain>
    </source>
</reference>
<keyword evidence="1 3" id="KW-0812">Transmembrane</keyword>
<feature type="transmembrane region" description="Helical" evidence="1">
    <location>
        <begin position="110"/>
        <end position="134"/>
    </location>
</feature>
<keyword evidence="1" id="KW-0472">Membrane</keyword>
<evidence type="ECO:0000256" key="1">
    <source>
        <dbReference type="SAM" id="Phobius"/>
    </source>
</evidence>
<keyword evidence="4" id="KW-1185">Reference proteome</keyword>
<keyword evidence="1" id="KW-1133">Transmembrane helix</keyword>
<feature type="transmembrane region" description="Helical" evidence="1">
    <location>
        <begin position="146"/>
        <end position="167"/>
    </location>
</feature>
<gene>
    <name evidence="3" type="ORF">CTheo_7930</name>
</gene>
<organism evidence="3 4">
    <name type="scientific">Ceratobasidium theobromae</name>
    <dbReference type="NCBI Taxonomy" id="1582974"/>
    <lineage>
        <taxon>Eukaryota</taxon>
        <taxon>Fungi</taxon>
        <taxon>Dikarya</taxon>
        <taxon>Basidiomycota</taxon>
        <taxon>Agaricomycotina</taxon>
        <taxon>Agaricomycetes</taxon>
        <taxon>Cantharellales</taxon>
        <taxon>Ceratobasidiaceae</taxon>
        <taxon>Ceratobasidium</taxon>
    </lineage>
</organism>
<evidence type="ECO:0000313" key="4">
    <source>
        <dbReference type="Proteomes" id="UP000383932"/>
    </source>
</evidence>
<name>A0A5N5QB41_9AGAM</name>
<evidence type="ECO:0000256" key="2">
    <source>
        <dbReference type="SAM" id="SignalP"/>
    </source>
</evidence>
<dbReference type="AlphaFoldDB" id="A0A5N5QB41"/>
<feature type="signal peptide" evidence="2">
    <location>
        <begin position="1"/>
        <end position="23"/>
    </location>
</feature>
<protein>
    <submittedName>
        <fullName evidence="3">Transmembrane protein</fullName>
    </submittedName>
</protein>
<evidence type="ECO:0000313" key="3">
    <source>
        <dbReference type="EMBL" id="KAB5588626.1"/>
    </source>
</evidence>
<dbReference type="OrthoDB" id="3259143at2759"/>
<accession>A0A5N5QB41</accession>
<proteinExistence type="predicted"/>
<sequence length="193" mass="19926">MLAFSRLTSFLLFVLSLSFLTCALPAPAPNSNALAIRGHSDVDLVKLVVDLEADVNAAVKVIADVDIITDLAVHVDALVVKVNTCAQAVAAIGANIDIDASVKADLAVRIAAIITAIVHVCVSVSAKFGILVVVSLFAKIDACLHLLLLNLGVCVQGIIALVANIVVKLGVSVFADVRLNLCLSILGLVGISL</sequence>
<feature type="chain" id="PRO_5024299560" evidence="2">
    <location>
        <begin position="24"/>
        <end position="193"/>
    </location>
</feature>